<organism evidence="2 3">
    <name type="scientific">Bacillus carboniphilus</name>
    <dbReference type="NCBI Taxonomy" id="86663"/>
    <lineage>
        <taxon>Bacteria</taxon>
        <taxon>Bacillati</taxon>
        <taxon>Bacillota</taxon>
        <taxon>Bacilli</taxon>
        <taxon>Bacillales</taxon>
        <taxon>Bacillaceae</taxon>
        <taxon>Bacillus</taxon>
    </lineage>
</organism>
<name>A0ABP3GLR8_9BACI</name>
<sequence>MPLNPEAISVTKNNGNTDDDKPDEGIISNSPLKKFSIKKPTTTRFNA</sequence>
<reference evidence="3" key="1">
    <citation type="journal article" date="2019" name="Int. J. Syst. Evol. Microbiol.">
        <title>The Global Catalogue of Microorganisms (GCM) 10K type strain sequencing project: providing services to taxonomists for standard genome sequencing and annotation.</title>
        <authorList>
            <consortium name="The Broad Institute Genomics Platform"/>
            <consortium name="The Broad Institute Genome Sequencing Center for Infectious Disease"/>
            <person name="Wu L."/>
            <person name="Ma J."/>
        </authorList>
    </citation>
    <scope>NUCLEOTIDE SEQUENCE [LARGE SCALE GENOMIC DNA]</scope>
    <source>
        <strain evidence="3">JCM 9731</strain>
    </source>
</reference>
<comment type="caution">
    <text evidence="2">The sequence shown here is derived from an EMBL/GenBank/DDBJ whole genome shotgun (WGS) entry which is preliminary data.</text>
</comment>
<dbReference type="Proteomes" id="UP001500782">
    <property type="component" value="Unassembled WGS sequence"/>
</dbReference>
<protein>
    <submittedName>
        <fullName evidence="2">Uncharacterized protein</fullName>
    </submittedName>
</protein>
<feature type="region of interest" description="Disordered" evidence="1">
    <location>
        <begin position="1"/>
        <end position="29"/>
    </location>
</feature>
<keyword evidence="3" id="KW-1185">Reference proteome</keyword>
<evidence type="ECO:0000313" key="3">
    <source>
        <dbReference type="Proteomes" id="UP001500782"/>
    </source>
</evidence>
<accession>A0ABP3GLR8</accession>
<gene>
    <name evidence="2" type="ORF">GCM10008967_42300</name>
</gene>
<evidence type="ECO:0000313" key="2">
    <source>
        <dbReference type="EMBL" id="GAA0347466.1"/>
    </source>
</evidence>
<proteinExistence type="predicted"/>
<evidence type="ECO:0000256" key="1">
    <source>
        <dbReference type="SAM" id="MobiDB-lite"/>
    </source>
</evidence>
<dbReference type="EMBL" id="BAAADJ010000064">
    <property type="protein sequence ID" value="GAA0347466.1"/>
    <property type="molecule type" value="Genomic_DNA"/>
</dbReference>